<dbReference type="EMBL" id="CBSV010000084">
    <property type="protein sequence ID" value="CDH00641.1"/>
    <property type="molecule type" value="Genomic_DNA"/>
</dbReference>
<sequence length="299" mass="34307">MSTKKVISLPERKYFPLNKVEREIGVACDIEDLIHFAAIGELELCVKINWQRYFDPDSIATDDIRIFSRYDYEKARKALTEPDYTGYPELSYLEVAYETDITVFEEQIIYIGEPKDLIHIPVEIKGLFAVSSELFSFSEQALINGGVFYEKTLKLPRAKDFSIYDITSRSGGDGIKYTPTGISGLNYPVSINNLYVTNFELERLISGKSNNVVTQHKFEDKPKHGNVERFAAKREQILMAAMYIQKEHPEKCKTYVDWAKQIDISAISFWPDTGKPPLEVDSIERLLSKVFDPEKWSGN</sequence>
<accession>A0A077NSR3</accession>
<reference evidence="1" key="1">
    <citation type="submission" date="2013-07" db="EMBL/GenBank/DDBJ databases">
        <title>Sub-species coevolution in mutualistic symbiosis.</title>
        <authorList>
            <person name="Murfin K."/>
            <person name="Klassen J."/>
            <person name="Lee M."/>
            <person name="Forst S."/>
            <person name="Stock P."/>
            <person name="Goodrich-Blair H."/>
        </authorList>
    </citation>
    <scope>NUCLEOTIDE SEQUENCE [LARGE SCALE GENOMIC DNA]</scope>
    <source>
        <strain evidence="1">Feltiae Moldova</strain>
    </source>
</reference>
<gene>
    <name evidence="1" type="ORF">XBFM1_1740004</name>
</gene>
<dbReference type="HOGENOM" id="CLU_930497_0_0_6"/>
<organism evidence="1">
    <name type="scientific">Xenorhabdus bovienii str. feltiae Moldova</name>
    <dbReference type="NCBI Taxonomy" id="1398200"/>
    <lineage>
        <taxon>Bacteria</taxon>
        <taxon>Pseudomonadati</taxon>
        <taxon>Pseudomonadota</taxon>
        <taxon>Gammaproteobacteria</taxon>
        <taxon>Enterobacterales</taxon>
        <taxon>Morganellaceae</taxon>
        <taxon>Xenorhabdus</taxon>
    </lineage>
</organism>
<protein>
    <submittedName>
        <fullName evidence="1">Uncharacterized protein</fullName>
    </submittedName>
</protein>
<evidence type="ECO:0000313" key="1">
    <source>
        <dbReference type="EMBL" id="CDH00641.1"/>
    </source>
</evidence>
<comment type="caution">
    <text evidence="1">The sequence shown here is derived from an EMBL/GenBank/DDBJ whole genome shotgun (WGS) entry which is preliminary data.</text>
</comment>
<dbReference type="RefSeq" id="WP_038223535.1">
    <property type="nucleotide sequence ID" value="NZ_CAWLWD010000154.1"/>
</dbReference>
<dbReference type="Proteomes" id="UP000028487">
    <property type="component" value="Unassembled WGS sequence"/>
</dbReference>
<dbReference type="AlphaFoldDB" id="A0A077NSR3"/>
<proteinExistence type="predicted"/>
<name>A0A077NSR3_XENBV</name>